<protein>
    <submittedName>
        <fullName evidence="2">Uncharacterized protein</fullName>
    </submittedName>
</protein>
<name>A0A225B6Y1_TALAT</name>
<accession>A0A225B6Y1</accession>
<feature type="region of interest" description="Disordered" evidence="1">
    <location>
        <begin position="1"/>
        <end position="121"/>
    </location>
</feature>
<gene>
    <name evidence="2" type="ORF">UA08_02988</name>
</gene>
<evidence type="ECO:0000256" key="1">
    <source>
        <dbReference type="SAM" id="MobiDB-lite"/>
    </source>
</evidence>
<dbReference type="AlphaFoldDB" id="A0A225B6Y1"/>
<dbReference type="RefSeq" id="XP_020121798.1">
    <property type="nucleotide sequence ID" value="XM_020265090.1"/>
</dbReference>
<evidence type="ECO:0000313" key="3">
    <source>
        <dbReference type="Proteomes" id="UP000214365"/>
    </source>
</evidence>
<dbReference type="GeneID" id="31002743"/>
<sequence>MEPGGESTQYVSPSRTHHLYTNQGDRYESIRTVTNTPPKQKGQLGANEKNTISELKIPSRETNEQRDSANMNLNDPQFAGMTSNVSGEVDRDLKPDVHGIDEEARRTRAAQKLGRGNNIGA</sequence>
<dbReference type="Proteomes" id="UP000214365">
    <property type="component" value="Unassembled WGS sequence"/>
</dbReference>
<keyword evidence="3" id="KW-1185">Reference proteome</keyword>
<reference evidence="2 3" key="1">
    <citation type="submission" date="2015-06" db="EMBL/GenBank/DDBJ databases">
        <title>Talaromyces atroroseus IBT 11181 draft genome.</title>
        <authorList>
            <person name="Rasmussen K.B."/>
            <person name="Rasmussen S."/>
            <person name="Petersen B."/>
            <person name="Sicheritz-Ponten T."/>
            <person name="Mortensen U.H."/>
            <person name="Thrane U."/>
        </authorList>
    </citation>
    <scope>NUCLEOTIDE SEQUENCE [LARGE SCALE GENOMIC DNA]</scope>
    <source>
        <strain evidence="2 3">IBT 11181</strain>
    </source>
</reference>
<dbReference type="EMBL" id="LFMY01000003">
    <property type="protein sequence ID" value="OKL61677.1"/>
    <property type="molecule type" value="Genomic_DNA"/>
</dbReference>
<feature type="compositionally biased region" description="Polar residues" evidence="1">
    <location>
        <begin position="68"/>
        <end position="86"/>
    </location>
</feature>
<evidence type="ECO:0000313" key="2">
    <source>
        <dbReference type="EMBL" id="OKL61677.1"/>
    </source>
</evidence>
<comment type="caution">
    <text evidence="2">The sequence shown here is derived from an EMBL/GenBank/DDBJ whole genome shotgun (WGS) entry which is preliminary data.</text>
</comment>
<feature type="compositionally biased region" description="Basic and acidic residues" evidence="1">
    <location>
        <begin position="88"/>
        <end position="106"/>
    </location>
</feature>
<organism evidence="2 3">
    <name type="scientific">Talaromyces atroroseus</name>
    <dbReference type="NCBI Taxonomy" id="1441469"/>
    <lineage>
        <taxon>Eukaryota</taxon>
        <taxon>Fungi</taxon>
        <taxon>Dikarya</taxon>
        <taxon>Ascomycota</taxon>
        <taxon>Pezizomycotina</taxon>
        <taxon>Eurotiomycetes</taxon>
        <taxon>Eurotiomycetidae</taxon>
        <taxon>Eurotiales</taxon>
        <taxon>Trichocomaceae</taxon>
        <taxon>Talaromyces</taxon>
        <taxon>Talaromyces sect. Trachyspermi</taxon>
    </lineage>
</organism>
<dbReference type="OrthoDB" id="4225785at2759"/>
<feature type="compositionally biased region" description="Basic and acidic residues" evidence="1">
    <location>
        <begin position="57"/>
        <end position="67"/>
    </location>
</feature>
<feature type="compositionally biased region" description="Polar residues" evidence="1">
    <location>
        <begin position="1"/>
        <end position="24"/>
    </location>
</feature>
<proteinExistence type="predicted"/>